<dbReference type="Proteomes" id="UP001144313">
    <property type="component" value="Unassembled WGS sequence"/>
</dbReference>
<keyword evidence="3" id="KW-1185">Reference proteome</keyword>
<sequence>MQRQTTDERFQKVDNYRSEDGLAVRQGLYAYKTPDYDLPGVVVSRVSGEPGRVLDVGCGNGRYTARLREAFPGAEVIGVDLASGILETVPEPTVVADVAELPFADGSADVVLAMHMLYHVPDIAAALDELQRVLAPGGTLFVSTLASDDKLEYEPLWREAAKAVLGTDLRLARSVLVDRFSLEIAQAMVSERFASVVLHDLPGVIELPEPGPLMAAFRSEEDFFALSSGEFGRLMEEIERRLEAYFAGGEVLRITSHAGILECREVKR</sequence>
<evidence type="ECO:0000313" key="3">
    <source>
        <dbReference type="Proteomes" id="UP001144313"/>
    </source>
</evidence>
<feature type="domain" description="Methyltransferase type 11" evidence="1">
    <location>
        <begin position="54"/>
        <end position="142"/>
    </location>
</feature>
<comment type="caution">
    <text evidence="2">The sequence shown here is derived from an EMBL/GenBank/DDBJ whole genome shotgun (WGS) entry which is preliminary data.</text>
</comment>
<dbReference type="SUPFAM" id="SSF53335">
    <property type="entry name" value="S-adenosyl-L-methionine-dependent methyltransferases"/>
    <property type="match status" value="1"/>
</dbReference>
<dbReference type="Gene3D" id="3.40.50.150">
    <property type="entry name" value="Vaccinia Virus protein VP39"/>
    <property type="match status" value="1"/>
</dbReference>
<dbReference type="CDD" id="cd02440">
    <property type="entry name" value="AdoMet_MTases"/>
    <property type="match status" value="1"/>
</dbReference>
<gene>
    <name evidence="2" type="ORF">GALLR39Z86_34820</name>
</gene>
<dbReference type="InterPro" id="IPR029063">
    <property type="entry name" value="SAM-dependent_MTases_sf"/>
</dbReference>
<accession>A0A9W6LH34</accession>
<dbReference type="PANTHER" id="PTHR43591:SF110">
    <property type="entry name" value="RHODANESE DOMAIN-CONTAINING PROTEIN"/>
    <property type="match status" value="1"/>
</dbReference>
<dbReference type="AlphaFoldDB" id="A0A9W6LH34"/>
<organism evidence="2 3">
    <name type="scientific">Glycomyces algeriensis</name>
    <dbReference type="NCBI Taxonomy" id="256037"/>
    <lineage>
        <taxon>Bacteria</taxon>
        <taxon>Bacillati</taxon>
        <taxon>Actinomycetota</taxon>
        <taxon>Actinomycetes</taxon>
        <taxon>Glycomycetales</taxon>
        <taxon>Glycomycetaceae</taxon>
        <taxon>Glycomyces</taxon>
    </lineage>
</organism>
<dbReference type="GO" id="GO:0008757">
    <property type="term" value="F:S-adenosylmethionine-dependent methyltransferase activity"/>
    <property type="evidence" value="ECO:0007669"/>
    <property type="project" value="InterPro"/>
</dbReference>
<name>A0A9W6LH34_9ACTN</name>
<evidence type="ECO:0000259" key="1">
    <source>
        <dbReference type="Pfam" id="PF08241"/>
    </source>
</evidence>
<dbReference type="EMBL" id="BSDT01000001">
    <property type="protein sequence ID" value="GLI43632.1"/>
    <property type="molecule type" value="Genomic_DNA"/>
</dbReference>
<evidence type="ECO:0000313" key="2">
    <source>
        <dbReference type="EMBL" id="GLI43632.1"/>
    </source>
</evidence>
<dbReference type="PANTHER" id="PTHR43591">
    <property type="entry name" value="METHYLTRANSFERASE"/>
    <property type="match status" value="1"/>
</dbReference>
<dbReference type="Pfam" id="PF08241">
    <property type="entry name" value="Methyltransf_11"/>
    <property type="match status" value="1"/>
</dbReference>
<proteinExistence type="predicted"/>
<dbReference type="InterPro" id="IPR013216">
    <property type="entry name" value="Methyltransf_11"/>
</dbReference>
<reference evidence="2" key="1">
    <citation type="submission" date="2022-12" db="EMBL/GenBank/DDBJ databases">
        <title>Reference genome sequencing for broad-spectrum identification of bacterial and archaeal isolates by mass spectrometry.</title>
        <authorList>
            <person name="Sekiguchi Y."/>
            <person name="Tourlousse D.M."/>
        </authorList>
    </citation>
    <scope>NUCLEOTIDE SEQUENCE</scope>
    <source>
        <strain evidence="2">LLR39Z86</strain>
    </source>
</reference>
<protein>
    <recommendedName>
        <fullName evidence="1">Methyltransferase type 11 domain-containing protein</fullName>
    </recommendedName>
</protein>
<dbReference type="RefSeq" id="WP_270116851.1">
    <property type="nucleotide sequence ID" value="NZ_BAAAOL010000017.1"/>
</dbReference>